<keyword evidence="2" id="KW-1185">Reference proteome</keyword>
<dbReference type="OrthoDB" id="5021382at2"/>
<accession>A0A4Y8PCG5</accession>
<dbReference type="EMBL" id="LXQC01000154">
    <property type="protein sequence ID" value="TFE67468.1"/>
    <property type="molecule type" value="Genomic_DNA"/>
</dbReference>
<evidence type="ECO:0000313" key="2">
    <source>
        <dbReference type="Proteomes" id="UP000297713"/>
    </source>
</evidence>
<organism evidence="1 2">
    <name type="scientific">Methylacidiphilum caldifontis</name>
    <dbReference type="NCBI Taxonomy" id="2795386"/>
    <lineage>
        <taxon>Bacteria</taxon>
        <taxon>Pseudomonadati</taxon>
        <taxon>Verrucomicrobiota</taxon>
        <taxon>Methylacidiphilae</taxon>
        <taxon>Methylacidiphilales</taxon>
        <taxon>Methylacidiphilaceae</taxon>
        <taxon>Methylacidiphilum (ex Ratnadevi et al. 2023)</taxon>
    </lineage>
</organism>
<reference evidence="1 2" key="1">
    <citation type="submission" date="2016-05" db="EMBL/GenBank/DDBJ databases">
        <title>Diversity and Homogeneity among Thermoacidophilic Verrucomicrobia Methanotrophs Linked with Geographical Origin.</title>
        <authorList>
            <person name="Erikstad H.-A."/>
            <person name="Smestad N.B."/>
            <person name="Ceballos R.M."/>
            <person name="Birkeland N.-K."/>
        </authorList>
    </citation>
    <scope>NUCLEOTIDE SEQUENCE [LARGE SCALE GENOMIC DNA]</scope>
    <source>
        <strain evidence="1 2">Phi</strain>
    </source>
</reference>
<dbReference type="AlphaFoldDB" id="A0A4Y8PCG5"/>
<comment type="caution">
    <text evidence="1">The sequence shown here is derived from an EMBL/GenBank/DDBJ whole genome shotgun (WGS) entry which is preliminary data.</text>
</comment>
<dbReference type="RefSeq" id="WP_134440555.1">
    <property type="nucleotide sequence ID" value="NZ_LXQC01000154.1"/>
</dbReference>
<dbReference type="Proteomes" id="UP000297713">
    <property type="component" value="Unassembled WGS sequence"/>
</dbReference>
<protein>
    <submittedName>
        <fullName evidence="1">Uncharacterized protein</fullName>
    </submittedName>
</protein>
<name>A0A4Y8PCG5_9BACT</name>
<evidence type="ECO:0000313" key="1">
    <source>
        <dbReference type="EMBL" id="TFE67468.1"/>
    </source>
</evidence>
<proteinExistence type="predicted"/>
<sequence>MRQSDIQKLDLQKGVRDEEACQIYEAILQWFKVDIPHWIQLKSTILNDLYPCPPYGIRWWKADDSARRILVSDYLYGSTWSVLRNLIEAKLHLLEFQDFAERYIDKLEKAWASHNVFQPFILPPPKNRLEALESPFLELHAVGFIRAIASAFDCVASVVIAVLPLPMKVITANFKNVNKEICKLNKQDEYSNKSNTDKEDVQSNRLNKEFYKRWKEIIENSGPNGWLDWVFDYRNMLVHRGRRFITFISSLSHSYGSNSYVLLPAYPNLSEVQAWLLARRKSLGVRTTLTESAQTTFSHVLKSTCDFINLIGEELIKIWNRRQNNKDEHDQPVPKQWDNLLPENHEVFLGYEPDSVLFQPKIGTMSKVDCRRILAASLDDPHYTNWDKWL</sequence>
<gene>
    <name evidence="1" type="ORF">A7Q10_01465</name>
</gene>